<gene>
    <name evidence="1" type="primary">ZNF302</name>
</gene>
<dbReference type="GeneTree" id="ENSGT00940000161431"/>
<evidence type="ECO:0000313" key="1">
    <source>
        <dbReference type="Ensembl" id="ENSGGOP00000036359.1"/>
    </source>
</evidence>
<sequence>MSQIGNQDGKTRNYQQRRIFMMKIHPNQ</sequence>
<name>A0A2I2YNQ2_GORGO</name>
<dbReference type="Bgee" id="ENSGGOG00000001174">
    <property type="expression patterns" value="Expressed in cerebellum and 6 other cell types or tissues"/>
</dbReference>
<reference evidence="1" key="3">
    <citation type="submission" date="2025-08" db="UniProtKB">
        <authorList>
            <consortium name="Ensembl"/>
        </authorList>
    </citation>
    <scope>IDENTIFICATION</scope>
</reference>
<dbReference type="Proteomes" id="UP000001519">
    <property type="component" value="Chromosome 19"/>
</dbReference>
<reference evidence="1 2" key="2">
    <citation type="journal article" date="2012" name="Nature">
        <title>Insights into hominid evolution from the gorilla genome sequence.</title>
        <authorList>
            <person name="Scally A."/>
            <person name="Dutheil J.Y."/>
            <person name="Hillier L.W."/>
            <person name="Jordan G.E."/>
            <person name="Goodhead I."/>
            <person name="Herrero J."/>
            <person name="Hobolth A."/>
            <person name="Lappalainen T."/>
            <person name="Mailund T."/>
            <person name="Marques-Bonet T."/>
            <person name="McCarthy S."/>
            <person name="Montgomery S.H."/>
            <person name="Schwalie P.C."/>
            <person name="Tang Y.A."/>
            <person name="Ward M.C."/>
            <person name="Xue Y."/>
            <person name="Yngvadottir B."/>
            <person name="Alkan C."/>
            <person name="Andersen L.N."/>
            <person name="Ayub Q."/>
            <person name="Ball E.V."/>
            <person name="Beal K."/>
            <person name="Bradley B.J."/>
            <person name="Chen Y."/>
            <person name="Clee C.M."/>
            <person name="Fitzgerald S."/>
            <person name="Graves T.A."/>
            <person name="Gu Y."/>
            <person name="Heath P."/>
            <person name="Heger A."/>
            <person name="Karakoc E."/>
            <person name="Kolb-Kokocinski A."/>
            <person name="Laird G.K."/>
            <person name="Lunter G."/>
            <person name="Meader S."/>
            <person name="Mort M."/>
            <person name="Mullikin J.C."/>
            <person name="Munch K."/>
            <person name="O'Connor T.D."/>
            <person name="Phillips A.D."/>
            <person name="Prado-Martinez J."/>
            <person name="Rogers A.S."/>
            <person name="Sajjadian S."/>
            <person name="Schmidt D."/>
            <person name="Shaw K."/>
            <person name="Simpson J.T."/>
            <person name="Stenson P.D."/>
            <person name="Turner D.J."/>
            <person name="Vigilant L."/>
            <person name="Vilella A.J."/>
            <person name="Whitener W."/>
            <person name="Zhu B."/>
            <person name="Cooper D.N."/>
            <person name="de Jong P."/>
            <person name="Dermitzakis E.T."/>
            <person name="Eichler E.E."/>
            <person name="Flicek P."/>
            <person name="Goldman N."/>
            <person name="Mundy N.I."/>
            <person name="Ning Z."/>
            <person name="Odom D.T."/>
            <person name="Ponting C.P."/>
            <person name="Quail M.A."/>
            <person name="Ryder O.A."/>
            <person name="Searle S.M."/>
            <person name="Warren W.C."/>
            <person name="Wilson R.K."/>
            <person name="Schierup M.H."/>
            <person name="Rogers J."/>
            <person name="Tyler-Smith C."/>
            <person name="Durbin R."/>
        </authorList>
    </citation>
    <scope>NUCLEOTIDE SEQUENCE [LARGE SCALE GENOMIC DNA]</scope>
</reference>
<accession>A0A2I2YNQ2</accession>
<organism evidence="1 2">
    <name type="scientific">Gorilla gorilla gorilla</name>
    <name type="common">Western lowland gorilla</name>
    <dbReference type="NCBI Taxonomy" id="9595"/>
    <lineage>
        <taxon>Eukaryota</taxon>
        <taxon>Metazoa</taxon>
        <taxon>Chordata</taxon>
        <taxon>Craniata</taxon>
        <taxon>Vertebrata</taxon>
        <taxon>Euteleostomi</taxon>
        <taxon>Mammalia</taxon>
        <taxon>Eutheria</taxon>
        <taxon>Euarchontoglires</taxon>
        <taxon>Primates</taxon>
        <taxon>Haplorrhini</taxon>
        <taxon>Catarrhini</taxon>
        <taxon>Hominidae</taxon>
        <taxon>Gorilla</taxon>
    </lineage>
</organism>
<dbReference type="Ensembl" id="ENSGGOT00000061124.1">
    <property type="protein sequence ID" value="ENSGGOP00000036359.1"/>
    <property type="gene ID" value="ENSGGOG00000001174.3"/>
</dbReference>
<evidence type="ECO:0000313" key="2">
    <source>
        <dbReference type="Proteomes" id="UP000001519"/>
    </source>
</evidence>
<reference evidence="1" key="4">
    <citation type="submission" date="2025-09" db="UniProtKB">
        <authorList>
            <consortium name="Ensembl"/>
        </authorList>
    </citation>
    <scope>IDENTIFICATION</scope>
</reference>
<proteinExistence type="predicted"/>
<dbReference type="AlphaFoldDB" id="A0A2I2YNQ2"/>
<reference evidence="2" key="1">
    <citation type="submission" date="2011-05" db="EMBL/GenBank/DDBJ databases">
        <title>Insights into the evolution of the great apes provided by the gorilla genome.</title>
        <authorList>
            <person name="Scally A."/>
        </authorList>
    </citation>
    <scope>NUCLEOTIDE SEQUENCE [LARGE SCALE GENOMIC DNA]</scope>
</reference>
<protein>
    <submittedName>
        <fullName evidence="1">Zinc finger protein 302</fullName>
    </submittedName>
</protein>
<dbReference type="EMBL" id="CABD030113159">
    <property type="status" value="NOT_ANNOTATED_CDS"/>
    <property type="molecule type" value="Genomic_DNA"/>
</dbReference>
<keyword evidence="2" id="KW-1185">Reference proteome</keyword>